<dbReference type="SUPFAM" id="SSF51182">
    <property type="entry name" value="RmlC-like cupins"/>
    <property type="match status" value="1"/>
</dbReference>
<dbReference type="InterPro" id="IPR007247">
    <property type="entry name" value="Ureidogly_lyase"/>
</dbReference>
<comment type="subunit">
    <text evidence="1">Homodimer.</text>
</comment>
<evidence type="ECO:0000256" key="1">
    <source>
        <dbReference type="ARBA" id="ARBA00011738"/>
    </source>
</evidence>
<dbReference type="Gene3D" id="2.60.120.480">
    <property type="entry name" value="Ureidoglycolate hydrolase"/>
    <property type="match status" value="1"/>
</dbReference>
<evidence type="ECO:0000313" key="6">
    <source>
        <dbReference type="Proteomes" id="UP001500851"/>
    </source>
</evidence>
<gene>
    <name evidence="5" type="ORF">GCM10009768_08200</name>
</gene>
<keyword evidence="2" id="KW-0659">Purine metabolism</keyword>
<dbReference type="Proteomes" id="UP001500851">
    <property type="component" value="Unassembled WGS sequence"/>
</dbReference>
<dbReference type="RefSeq" id="WP_052961491.1">
    <property type="nucleotide sequence ID" value="NZ_BAAAOB010000001.1"/>
</dbReference>
<comment type="catalytic activity">
    <reaction evidence="4">
        <text>(S)-ureidoglycolate = urea + glyoxylate</text>
        <dbReference type="Rhea" id="RHEA:11304"/>
        <dbReference type="ChEBI" id="CHEBI:16199"/>
        <dbReference type="ChEBI" id="CHEBI:36655"/>
        <dbReference type="ChEBI" id="CHEBI:57296"/>
        <dbReference type="EC" id="4.3.2.3"/>
    </reaction>
</comment>
<protein>
    <recommendedName>
        <fullName evidence="7">Ureidoglycolate hydrolase</fullName>
    </recommendedName>
</protein>
<dbReference type="InterPro" id="IPR011051">
    <property type="entry name" value="RmlC_Cupin_sf"/>
</dbReference>
<evidence type="ECO:0000256" key="2">
    <source>
        <dbReference type="ARBA" id="ARBA00022631"/>
    </source>
</evidence>
<proteinExistence type="predicted"/>
<evidence type="ECO:0000256" key="3">
    <source>
        <dbReference type="ARBA" id="ARBA00023239"/>
    </source>
</evidence>
<dbReference type="Pfam" id="PF04115">
    <property type="entry name" value="Ureidogly_lyase"/>
    <property type="match status" value="1"/>
</dbReference>
<keyword evidence="6" id="KW-1185">Reference proteome</keyword>
<comment type="caution">
    <text evidence="5">The sequence shown here is derived from an EMBL/GenBank/DDBJ whole genome shotgun (WGS) entry which is preliminary data.</text>
</comment>
<evidence type="ECO:0008006" key="7">
    <source>
        <dbReference type="Google" id="ProtNLM"/>
    </source>
</evidence>
<keyword evidence="3" id="KW-0456">Lyase</keyword>
<reference evidence="6" key="1">
    <citation type="journal article" date="2019" name="Int. J. Syst. Evol. Microbiol.">
        <title>The Global Catalogue of Microorganisms (GCM) 10K type strain sequencing project: providing services to taxonomists for standard genome sequencing and annotation.</title>
        <authorList>
            <consortium name="The Broad Institute Genomics Platform"/>
            <consortium name="The Broad Institute Genome Sequencing Center for Infectious Disease"/>
            <person name="Wu L."/>
            <person name="Ma J."/>
        </authorList>
    </citation>
    <scope>NUCLEOTIDE SEQUENCE [LARGE SCALE GENOMIC DNA]</scope>
    <source>
        <strain evidence="6">JCM 14736</strain>
    </source>
</reference>
<dbReference type="EMBL" id="BAAAOB010000001">
    <property type="protein sequence ID" value="GAA1781581.1"/>
    <property type="molecule type" value="Genomic_DNA"/>
</dbReference>
<dbReference type="InterPro" id="IPR024060">
    <property type="entry name" value="Ureidoglycolate_lyase_dom_sf"/>
</dbReference>
<name>A0ABP4XI42_9MICO</name>
<accession>A0ABP4XI42</accession>
<evidence type="ECO:0000313" key="5">
    <source>
        <dbReference type="EMBL" id="GAA1781581.1"/>
    </source>
</evidence>
<evidence type="ECO:0000256" key="4">
    <source>
        <dbReference type="ARBA" id="ARBA00047684"/>
    </source>
</evidence>
<organism evidence="5 6">
    <name type="scientific">Leucobacter iarius</name>
    <dbReference type="NCBI Taxonomy" id="333963"/>
    <lineage>
        <taxon>Bacteria</taxon>
        <taxon>Bacillati</taxon>
        <taxon>Actinomycetota</taxon>
        <taxon>Actinomycetes</taxon>
        <taxon>Micrococcales</taxon>
        <taxon>Microbacteriaceae</taxon>
        <taxon>Leucobacter</taxon>
    </lineage>
</organism>
<sequence length="169" mass="17254">MSAEAPVRTITAEALTAESFAPYGRIVAFDGIAPELVRTAGSDWTDAYDERPITRETPSLGMTSAPGAPFVSTVMERHANVEEALLPAGRAIVLAVAEASAATAPASDDVRAFLIPPGAAVVLAPGTWHDACRGADGPTSYYWLASCVDSGSSPWTPLAGGPVSVGVAA</sequence>